<keyword evidence="1" id="KW-0472">Membrane</keyword>
<evidence type="ECO:0000313" key="3">
    <source>
        <dbReference type="Proteomes" id="UP000238479"/>
    </source>
</evidence>
<keyword evidence="1" id="KW-1133">Transmembrane helix</keyword>
<gene>
    <name evidence="2" type="ORF">RchiOBHm_Chr2g0168781</name>
</gene>
<reference evidence="2 3" key="1">
    <citation type="journal article" date="2018" name="Nat. Genet.">
        <title>The Rosa genome provides new insights in the design of modern roses.</title>
        <authorList>
            <person name="Bendahmane M."/>
        </authorList>
    </citation>
    <scope>NUCLEOTIDE SEQUENCE [LARGE SCALE GENOMIC DNA]</scope>
    <source>
        <strain evidence="3">cv. Old Blush</strain>
    </source>
</reference>
<keyword evidence="1" id="KW-0812">Transmembrane</keyword>
<name>A0A2P6S4M9_ROSCH</name>
<proteinExistence type="predicted"/>
<comment type="caution">
    <text evidence="2">The sequence shown here is derived from an EMBL/GenBank/DDBJ whole genome shotgun (WGS) entry which is preliminary data.</text>
</comment>
<feature type="transmembrane region" description="Helical" evidence="1">
    <location>
        <begin position="20"/>
        <end position="50"/>
    </location>
</feature>
<dbReference type="Proteomes" id="UP000238479">
    <property type="component" value="Chromosome 2"/>
</dbReference>
<evidence type="ECO:0000313" key="2">
    <source>
        <dbReference type="EMBL" id="PRQ53641.1"/>
    </source>
</evidence>
<organism evidence="2 3">
    <name type="scientific">Rosa chinensis</name>
    <name type="common">China rose</name>
    <dbReference type="NCBI Taxonomy" id="74649"/>
    <lineage>
        <taxon>Eukaryota</taxon>
        <taxon>Viridiplantae</taxon>
        <taxon>Streptophyta</taxon>
        <taxon>Embryophyta</taxon>
        <taxon>Tracheophyta</taxon>
        <taxon>Spermatophyta</taxon>
        <taxon>Magnoliopsida</taxon>
        <taxon>eudicotyledons</taxon>
        <taxon>Gunneridae</taxon>
        <taxon>Pentapetalae</taxon>
        <taxon>rosids</taxon>
        <taxon>fabids</taxon>
        <taxon>Rosales</taxon>
        <taxon>Rosaceae</taxon>
        <taxon>Rosoideae</taxon>
        <taxon>Rosoideae incertae sedis</taxon>
        <taxon>Rosa</taxon>
    </lineage>
</organism>
<sequence>MKMWCYLQFLHQRKLEVQSFLWMVLVLQGLMVFQGLFIKLVGILLVLMWWHVFVNFFFKTGFSPT</sequence>
<accession>A0A2P6S4M9</accession>
<dbReference type="EMBL" id="PDCK01000040">
    <property type="protein sequence ID" value="PRQ53641.1"/>
    <property type="molecule type" value="Genomic_DNA"/>
</dbReference>
<keyword evidence="3" id="KW-1185">Reference proteome</keyword>
<evidence type="ECO:0000256" key="1">
    <source>
        <dbReference type="SAM" id="Phobius"/>
    </source>
</evidence>
<protein>
    <submittedName>
        <fullName evidence="2">Uncharacterized protein</fullName>
    </submittedName>
</protein>
<dbReference type="Gramene" id="PRQ53641">
    <property type="protein sequence ID" value="PRQ53641"/>
    <property type="gene ID" value="RchiOBHm_Chr2g0168781"/>
</dbReference>
<dbReference type="AlphaFoldDB" id="A0A2P6S4M9"/>